<organism evidence="1 2">
    <name type="scientific">Amycolatopsis keratiniphila</name>
    <dbReference type="NCBI Taxonomy" id="129921"/>
    <lineage>
        <taxon>Bacteria</taxon>
        <taxon>Bacillati</taxon>
        <taxon>Actinomycetota</taxon>
        <taxon>Actinomycetes</taxon>
        <taxon>Pseudonocardiales</taxon>
        <taxon>Pseudonocardiaceae</taxon>
        <taxon>Amycolatopsis</taxon>
        <taxon>Amycolatopsis japonica group</taxon>
    </lineage>
</organism>
<evidence type="ECO:0000313" key="2">
    <source>
        <dbReference type="Proteomes" id="UP000013968"/>
    </source>
</evidence>
<proteinExistence type="predicted"/>
<dbReference type="HOGENOM" id="CLU_182305_0_0_11"/>
<reference evidence="1 2" key="1">
    <citation type="journal article" date="2013" name="BMC Genomics">
        <title>ContigScape: a Cytoscape plugin facilitating microbial genome gap closing.</title>
        <authorList>
            <person name="Tang B."/>
            <person name="Wang Q."/>
            <person name="Yang M."/>
            <person name="Xie F."/>
            <person name="Zhu Y."/>
            <person name="Zhuo Y."/>
            <person name="Wang S."/>
            <person name="Gao H."/>
            <person name="Ding X."/>
            <person name="Zhang L."/>
            <person name="Zhao G."/>
            <person name="Zheng H."/>
        </authorList>
    </citation>
    <scope>NUCLEOTIDE SEQUENCE [LARGE SCALE GENOMIC DNA]</scope>
    <source>
        <strain evidence="1 2">HCCB10007</strain>
    </source>
</reference>
<name>R4SPM8_9PSEU</name>
<sequence length="103" mass="10707">MLLIQVADRERSSPVSGSEVELSHRAMAMLRAVAARRAQMSCSCEPDLFIDGFACCDQMTAHALARGGYIRPAESTGPSAVTGRVPAELTEAGEAAIAVTAAA</sequence>
<protein>
    <submittedName>
        <fullName evidence="1">Uncharacterized protein</fullName>
    </submittedName>
</protein>
<accession>R4SPM8</accession>
<evidence type="ECO:0000313" key="1">
    <source>
        <dbReference type="EMBL" id="AGM05454.1"/>
    </source>
</evidence>
<keyword evidence="2" id="KW-1185">Reference proteome</keyword>
<dbReference type="Proteomes" id="UP000013968">
    <property type="component" value="Chromosome"/>
</dbReference>
<gene>
    <name evidence="1" type="ORF">AORI_2868</name>
</gene>
<dbReference type="PATRIC" id="fig|1156913.3.peg.2940"/>
<dbReference type="EMBL" id="CP003410">
    <property type="protein sequence ID" value="AGM05454.1"/>
    <property type="molecule type" value="Genomic_DNA"/>
</dbReference>
<dbReference type="KEGG" id="aoi:AORI_2868"/>
<dbReference type="AlphaFoldDB" id="R4SPM8"/>